<feature type="transmembrane region" description="Helical" evidence="1">
    <location>
        <begin position="47"/>
        <end position="65"/>
    </location>
</feature>
<dbReference type="AlphaFoldDB" id="A0A1F7GH71"/>
<feature type="transmembrane region" description="Helical" evidence="1">
    <location>
        <begin position="85"/>
        <end position="106"/>
    </location>
</feature>
<feature type="transmembrane region" description="Helical" evidence="1">
    <location>
        <begin position="7"/>
        <end position="27"/>
    </location>
</feature>
<protein>
    <recommendedName>
        <fullName evidence="4">DUF1648 domain-containing protein</fullName>
    </recommendedName>
</protein>
<dbReference type="Proteomes" id="UP000177026">
    <property type="component" value="Unassembled WGS sequence"/>
</dbReference>
<dbReference type="EMBL" id="MFZI01000077">
    <property type="protein sequence ID" value="OGK17882.1"/>
    <property type="molecule type" value="Genomic_DNA"/>
</dbReference>
<keyword evidence="1" id="KW-1133">Transmembrane helix</keyword>
<evidence type="ECO:0008006" key="4">
    <source>
        <dbReference type="Google" id="ProtNLM"/>
    </source>
</evidence>
<reference evidence="2 3" key="1">
    <citation type="journal article" date="2016" name="Nat. Commun.">
        <title>Thousands of microbial genomes shed light on interconnected biogeochemical processes in an aquifer system.</title>
        <authorList>
            <person name="Anantharaman K."/>
            <person name="Brown C.T."/>
            <person name="Hug L.A."/>
            <person name="Sharon I."/>
            <person name="Castelle C.J."/>
            <person name="Probst A.J."/>
            <person name="Thomas B.C."/>
            <person name="Singh A."/>
            <person name="Wilkins M.J."/>
            <person name="Karaoz U."/>
            <person name="Brodie E.L."/>
            <person name="Williams K.H."/>
            <person name="Hubbard S.S."/>
            <person name="Banfield J.F."/>
        </authorList>
    </citation>
    <scope>NUCLEOTIDE SEQUENCE [LARGE SCALE GENOMIC DNA]</scope>
</reference>
<proteinExistence type="predicted"/>
<organism evidence="2 3">
    <name type="scientific">Candidatus Roizmanbacteria bacterium RIFCSPHIGHO2_01_FULL_39_8</name>
    <dbReference type="NCBI Taxonomy" id="1802033"/>
    <lineage>
        <taxon>Bacteria</taxon>
        <taxon>Candidatus Roizmaniibacteriota</taxon>
    </lineage>
</organism>
<gene>
    <name evidence="2" type="ORF">A2866_00500</name>
</gene>
<keyword evidence="1" id="KW-0472">Membrane</keyword>
<evidence type="ECO:0000256" key="1">
    <source>
        <dbReference type="SAM" id="Phobius"/>
    </source>
</evidence>
<comment type="caution">
    <text evidence="2">The sequence shown here is derived from an EMBL/GenBank/DDBJ whole genome shotgun (WGS) entry which is preliminary data.</text>
</comment>
<accession>A0A1F7GH71</accession>
<keyword evidence="1" id="KW-0812">Transmembrane</keyword>
<evidence type="ECO:0000313" key="2">
    <source>
        <dbReference type="EMBL" id="OGK17882.1"/>
    </source>
</evidence>
<evidence type="ECO:0000313" key="3">
    <source>
        <dbReference type="Proteomes" id="UP000177026"/>
    </source>
</evidence>
<name>A0A1F7GH71_9BACT</name>
<sequence length="107" mass="12580">MFQRLKALYPLFIANILMAGVLVWKFSTLPPQIPLFYSLPLGEDQLGDTWIIIIVPLMMNIIFILNQFIVKRYFQDNELIKNLSYYLNLFVMVSFTLIFIKIVFLVA</sequence>